<protein>
    <submittedName>
        <fullName evidence="1">Uncharacterized protein</fullName>
    </submittedName>
</protein>
<dbReference type="AlphaFoldDB" id="A0A6A5S3B6"/>
<evidence type="ECO:0000313" key="2">
    <source>
        <dbReference type="Proteomes" id="UP000800038"/>
    </source>
</evidence>
<proteinExistence type="predicted"/>
<gene>
    <name evidence="1" type="ORF">EJ02DRAFT_147155</name>
</gene>
<dbReference type="EMBL" id="ML976306">
    <property type="protein sequence ID" value="KAF1935155.1"/>
    <property type="molecule type" value="Genomic_DNA"/>
</dbReference>
<sequence length="184" mass="21783">MSQLLVRGFENTIKNGDAHHYLHPVIDFYFRNPQCQVRLVFSSWYFEKPYNVVDLMRMGLIIKQAIHGMEGTTARSTTACVQSAHRRQSRQKHIAILPARRRRRRVLRRSPRIRNRGPAQSRQYAHCTTKLLRLRRRQARVFKQRFAKLAQRPSRKVELVLGECLMKMFFRIVERCHDVGVEAA</sequence>
<dbReference type="Proteomes" id="UP000800038">
    <property type="component" value="Unassembled WGS sequence"/>
</dbReference>
<reference evidence="1" key="1">
    <citation type="journal article" date="2020" name="Stud. Mycol.">
        <title>101 Dothideomycetes genomes: a test case for predicting lifestyles and emergence of pathogens.</title>
        <authorList>
            <person name="Haridas S."/>
            <person name="Albert R."/>
            <person name="Binder M."/>
            <person name="Bloem J."/>
            <person name="Labutti K."/>
            <person name="Salamov A."/>
            <person name="Andreopoulos B."/>
            <person name="Baker S."/>
            <person name="Barry K."/>
            <person name="Bills G."/>
            <person name="Bluhm B."/>
            <person name="Cannon C."/>
            <person name="Castanera R."/>
            <person name="Culley D."/>
            <person name="Daum C."/>
            <person name="Ezra D."/>
            <person name="Gonzalez J."/>
            <person name="Henrissat B."/>
            <person name="Kuo A."/>
            <person name="Liang C."/>
            <person name="Lipzen A."/>
            <person name="Lutzoni F."/>
            <person name="Magnuson J."/>
            <person name="Mondo S."/>
            <person name="Nolan M."/>
            <person name="Ohm R."/>
            <person name="Pangilinan J."/>
            <person name="Park H.-J."/>
            <person name="Ramirez L."/>
            <person name="Alfaro M."/>
            <person name="Sun H."/>
            <person name="Tritt A."/>
            <person name="Yoshinaga Y."/>
            <person name="Zwiers L.-H."/>
            <person name="Turgeon B."/>
            <person name="Goodwin S."/>
            <person name="Spatafora J."/>
            <person name="Crous P."/>
            <person name="Grigoriev I."/>
        </authorList>
    </citation>
    <scope>NUCLEOTIDE SEQUENCE</scope>
    <source>
        <strain evidence="1">CBS 161.51</strain>
    </source>
</reference>
<keyword evidence="2" id="KW-1185">Reference proteome</keyword>
<evidence type="ECO:0000313" key="1">
    <source>
        <dbReference type="EMBL" id="KAF1935155.1"/>
    </source>
</evidence>
<accession>A0A6A5S3B6</accession>
<name>A0A6A5S3B6_9PLEO</name>
<organism evidence="1 2">
    <name type="scientific">Clathrospora elynae</name>
    <dbReference type="NCBI Taxonomy" id="706981"/>
    <lineage>
        <taxon>Eukaryota</taxon>
        <taxon>Fungi</taxon>
        <taxon>Dikarya</taxon>
        <taxon>Ascomycota</taxon>
        <taxon>Pezizomycotina</taxon>
        <taxon>Dothideomycetes</taxon>
        <taxon>Pleosporomycetidae</taxon>
        <taxon>Pleosporales</taxon>
        <taxon>Diademaceae</taxon>
        <taxon>Clathrospora</taxon>
    </lineage>
</organism>